<keyword evidence="4" id="KW-1185">Reference proteome</keyword>
<keyword evidence="2" id="KW-0808">Transferase</keyword>
<dbReference type="Proteomes" id="UP000245444">
    <property type="component" value="Chromosome"/>
</dbReference>
<proteinExistence type="predicted"/>
<dbReference type="Pfam" id="PF03808">
    <property type="entry name" value="Glyco_tran_WecG"/>
    <property type="match status" value="1"/>
</dbReference>
<dbReference type="CDD" id="cd06533">
    <property type="entry name" value="Glyco_transf_WecG_TagA"/>
    <property type="match status" value="1"/>
</dbReference>
<protein>
    <recommendedName>
        <fullName evidence="5">Glycosyltransferase</fullName>
    </recommendedName>
</protein>
<reference evidence="3 4" key="1">
    <citation type="submission" date="2018-05" db="EMBL/GenBank/DDBJ databases">
        <title>Complete Genome Sequence of Methylobacterium sp. 17Sr1-28.</title>
        <authorList>
            <person name="Srinivasan S."/>
        </authorList>
    </citation>
    <scope>NUCLEOTIDE SEQUENCE [LARGE SCALE GENOMIC DNA]</scope>
    <source>
        <strain evidence="3 4">17Sr1-28</strain>
    </source>
</reference>
<gene>
    <name evidence="3" type="ORF">DK419_11265</name>
</gene>
<organism evidence="3 4">
    <name type="scientific">Methylobacterium terrae</name>
    <dbReference type="NCBI Taxonomy" id="2202827"/>
    <lineage>
        <taxon>Bacteria</taxon>
        <taxon>Pseudomonadati</taxon>
        <taxon>Pseudomonadota</taxon>
        <taxon>Alphaproteobacteria</taxon>
        <taxon>Hyphomicrobiales</taxon>
        <taxon>Methylobacteriaceae</taxon>
        <taxon>Methylobacterium</taxon>
    </lineage>
</organism>
<keyword evidence="1" id="KW-0328">Glycosyltransferase</keyword>
<dbReference type="PANTHER" id="PTHR34136:SF1">
    <property type="entry name" value="UDP-N-ACETYL-D-MANNOSAMINURONIC ACID TRANSFERASE"/>
    <property type="match status" value="1"/>
</dbReference>
<accession>A0A2U8WNB2</accession>
<dbReference type="KEGG" id="mtea:DK419_11265"/>
<dbReference type="PANTHER" id="PTHR34136">
    <property type="match status" value="1"/>
</dbReference>
<evidence type="ECO:0000313" key="3">
    <source>
        <dbReference type="EMBL" id="AWN46816.1"/>
    </source>
</evidence>
<evidence type="ECO:0008006" key="5">
    <source>
        <dbReference type="Google" id="ProtNLM"/>
    </source>
</evidence>
<dbReference type="OrthoDB" id="9771846at2"/>
<sequence>MRGCALHPNHAGMSQNGPVSLPLRTYSWCSRPVRRVGSPRRFPIWAGKGRDSDTGPRRSTLMPTLADKAPTCVVRGLSFDALATALVRGRATVFTLNMMHMRLLSRDPEFRESYRRASIVTLDSNLLNTCFLRRRMTVATGSDLVQHLSAKNSLRDRSILVIGNVTREEAGAVMATRHLEVVRPPFGFIRDPAAVEAVIARVREAAPDVVFIAVGAPQSEMLALRLRRAGLLAPSILCCGAAFEFVLGKQTRSPVWLRRTGLEWAWRLASDPRRLAGRYASDAGFMLSMLGPLARLARSGAMKVGGLQLQFRQEASAGIGRGVLGGG</sequence>
<dbReference type="AlphaFoldDB" id="A0A2U8WNB2"/>
<evidence type="ECO:0000313" key="4">
    <source>
        <dbReference type="Proteomes" id="UP000245444"/>
    </source>
</evidence>
<evidence type="ECO:0000256" key="2">
    <source>
        <dbReference type="ARBA" id="ARBA00022679"/>
    </source>
</evidence>
<dbReference type="EMBL" id="CP029553">
    <property type="protein sequence ID" value="AWN46816.1"/>
    <property type="molecule type" value="Genomic_DNA"/>
</dbReference>
<evidence type="ECO:0000256" key="1">
    <source>
        <dbReference type="ARBA" id="ARBA00022676"/>
    </source>
</evidence>
<dbReference type="InterPro" id="IPR004629">
    <property type="entry name" value="WecG_TagA_CpsF"/>
</dbReference>
<name>A0A2U8WNB2_9HYPH</name>
<dbReference type="GO" id="GO:0016758">
    <property type="term" value="F:hexosyltransferase activity"/>
    <property type="evidence" value="ECO:0007669"/>
    <property type="project" value="TreeGrafter"/>
</dbReference>